<gene>
    <name evidence="2" type="ORF">HMPREF1624_08267</name>
</gene>
<dbReference type="GO" id="GO:0016491">
    <property type="term" value="F:oxidoreductase activity"/>
    <property type="evidence" value="ECO:0007669"/>
    <property type="project" value="TreeGrafter"/>
</dbReference>
<dbReference type="InterPro" id="IPR002347">
    <property type="entry name" value="SDR_fam"/>
</dbReference>
<dbReference type="EMBL" id="KI440854">
    <property type="protein sequence ID" value="ERS95389.1"/>
    <property type="molecule type" value="Genomic_DNA"/>
</dbReference>
<dbReference type="PANTHER" id="PTHR43544:SF32">
    <property type="entry name" value="CHAIN DEHYDROGENASE, PUTATIVE (AFU_ORTHOLOGUE AFUA_5G01530)-RELATED"/>
    <property type="match status" value="1"/>
</dbReference>
<protein>
    <recommendedName>
        <fullName evidence="4">Ketoreductase (KR) domain-containing protein</fullName>
    </recommendedName>
</protein>
<dbReference type="HOGENOM" id="CLU_010194_9_0_1"/>
<dbReference type="InterPro" id="IPR036291">
    <property type="entry name" value="NAD(P)-bd_dom_sf"/>
</dbReference>
<name>U7PL18_SPOS1</name>
<dbReference type="PRINTS" id="PR00081">
    <property type="entry name" value="GDHRDH"/>
</dbReference>
<dbReference type="GO" id="GO:0005737">
    <property type="term" value="C:cytoplasm"/>
    <property type="evidence" value="ECO:0007669"/>
    <property type="project" value="TreeGrafter"/>
</dbReference>
<dbReference type="OrthoDB" id="1933717at2759"/>
<sequence>MSKIVVITGANTGLGYEVVKALLQNDKAAPYRIFLGCRSLDKGKAARDQVLAEVPETRSTIDLLQVDVASDASIEAAFTAVAKDVDHIDALVNNAGHAVDPQLATGAVSRRQVWTQDFDVNVSGADIMTYTFAPLLIKSREPRLLFLTSGLASLQNMAAAYYAGPAPAATGWPKTYFGSPFMYRATKCALNMLMLNWHHVLLPDGVKTFSISPGMLVTNLGNIKERLIEMGAGHPSVGGQLIQQVVAGERDADAGKIVNSTGVMPF</sequence>
<dbReference type="InterPro" id="IPR051468">
    <property type="entry name" value="Fungal_SecMetab_SDRs"/>
</dbReference>
<dbReference type="Gene3D" id="3.40.50.720">
    <property type="entry name" value="NAD(P)-binding Rossmann-like Domain"/>
    <property type="match status" value="1"/>
</dbReference>
<dbReference type="GO" id="GO:0019748">
    <property type="term" value="P:secondary metabolic process"/>
    <property type="evidence" value="ECO:0007669"/>
    <property type="project" value="TreeGrafter"/>
</dbReference>
<reference evidence="3" key="1">
    <citation type="journal article" date="2014" name="Genome Announc.">
        <title>Genome sequence of the pathogenic fungus Sporothrix schenckii (ATCC 58251).</title>
        <authorList>
            <person name="Cuomo C.A."/>
            <person name="Rodriguez-Del Valle N."/>
            <person name="Perez-Sanchez L."/>
            <person name="Abouelleil A."/>
            <person name="Goldberg J."/>
            <person name="Young S."/>
            <person name="Zeng Q."/>
            <person name="Birren B.W."/>
        </authorList>
    </citation>
    <scope>NUCLEOTIDE SEQUENCE [LARGE SCALE GENOMIC DNA]</scope>
    <source>
        <strain evidence="3">ATCC 58251 / de Perez 2211183</strain>
    </source>
</reference>
<accession>U7PL18</accession>
<dbReference type="Proteomes" id="UP000018087">
    <property type="component" value="Unassembled WGS sequence"/>
</dbReference>
<evidence type="ECO:0008006" key="4">
    <source>
        <dbReference type="Google" id="ProtNLM"/>
    </source>
</evidence>
<evidence type="ECO:0000313" key="3">
    <source>
        <dbReference type="Proteomes" id="UP000018087"/>
    </source>
</evidence>
<dbReference type="Pfam" id="PF00106">
    <property type="entry name" value="adh_short"/>
    <property type="match status" value="1"/>
</dbReference>
<dbReference type="AlphaFoldDB" id="U7PL18"/>
<evidence type="ECO:0000256" key="1">
    <source>
        <dbReference type="ARBA" id="ARBA00006484"/>
    </source>
</evidence>
<organism evidence="2 3">
    <name type="scientific">Sporothrix schenckii (strain ATCC 58251 / de Perez 2211183)</name>
    <name type="common">Rose-picker's disease fungus</name>
    <dbReference type="NCBI Taxonomy" id="1391915"/>
    <lineage>
        <taxon>Eukaryota</taxon>
        <taxon>Fungi</taxon>
        <taxon>Dikarya</taxon>
        <taxon>Ascomycota</taxon>
        <taxon>Pezizomycotina</taxon>
        <taxon>Sordariomycetes</taxon>
        <taxon>Sordariomycetidae</taxon>
        <taxon>Ophiostomatales</taxon>
        <taxon>Ophiostomataceae</taxon>
        <taxon>Sporothrix</taxon>
    </lineage>
</organism>
<comment type="similarity">
    <text evidence="1">Belongs to the short-chain dehydrogenases/reductases (SDR) family.</text>
</comment>
<evidence type="ECO:0000313" key="2">
    <source>
        <dbReference type="EMBL" id="ERS95389.1"/>
    </source>
</evidence>
<dbReference type="PANTHER" id="PTHR43544">
    <property type="entry name" value="SHORT-CHAIN DEHYDROGENASE/REDUCTASE"/>
    <property type="match status" value="1"/>
</dbReference>
<dbReference type="eggNOG" id="KOG1611">
    <property type="taxonomic scope" value="Eukaryota"/>
</dbReference>
<keyword evidence="3" id="KW-1185">Reference proteome</keyword>
<proteinExistence type="inferred from homology"/>
<dbReference type="SUPFAM" id="SSF51735">
    <property type="entry name" value="NAD(P)-binding Rossmann-fold domains"/>
    <property type="match status" value="1"/>
</dbReference>